<feature type="region of interest" description="Disordered" evidence="1">
    <location>
        <begin position="111"/>
        <end position="130"/>
    </location>
</feature>
<evidence type="ECO:0000313" key="2">
    <source>
        <dbReference type="EMBL" id="CAI2374452.1"/>
    </source>
</evidence>
<dbReference type="EMBL" id="CAMPGE010015853">
    <property type="protein sequence ID" value="CAI2374452.1"/>
    <property type="molecule type" value="Genomic_DNA"/>
</dbReference>
<comment type="caution">
    <text evidence="2">The sequence shown here is derived from an EMBL/GenBank/DDBJ whole genome shotgun (WGS) entry which is preliminary data.</text>
</comment>
<dbReference type="AlphaFoldDB" id="A0AAD2CZ39"/>
<sequence length="202" mass="23795">MQYNQDIDNVMNVKKFSKLDKFQPKIKIPVKFLYKMPFLDGDKEERRTVLEKPIFENSVLSKSVPELKKKEDDQKKRTFILPKIGNKNFIPNSEFQHLEDKKMKRLAKIRDFHSRKKDPQRKSQLLGSHTERSEVNLDHSLESIDSDNFGIRSLIANDQKKKKHFLSVDSLAKRVRENNKKYISRNKDILGLPKISKSKLSI</sequence>
<gene>
    <name evidence="2" type="ORF">ECRASSUSDP1_LOCUS15805</name>
</gene>
<organism evidence="2 3">
    <name type="scientific">Euplotes crassus</name>
    <dbReference type="NCBI Taxonomy" id="5936"/>
    <lineage>
        <taxon>Eukaryota</taxon>
        <taxon>Sar</taxon>
        <taxon>Alveolata</taxon>
        <taxon>Ciliophora</taxon>
        <taxon>Intramacronucleata</taxon>
        <taxon>Spirotrichea</taxon>
        <taxon>Hypotrichia</taxon>
        <taxon>Euplotida</taxon>
        <taxon>Euplotidae</taxon>
        <taxon>Moneuplotes</taxon>
    </lineage>
</organism>
<evidence type="ECO:0000256" key="1">
    <source>
        <dbReference type="SAM" id="MobiDB-lite"/>
    </source>
</evidence>
<accession>A0AAD2CZ39</accession>
<name>A0AAD2CZ39_EUPCR</name>
<evidence type="ECO:0000313" key="3">
    <source>
        <dbReference type="Proteomes" id="UP001295684"/>
    </source>
</evidence>
<proteinExistence type="predicted"/>
<reference evidence="2" key="1">
    <citation type="submission" date="2023-07" db="EMBL/GenBank/DDBJ databases">
        <authorList>
            <consortium name="AG Swart"/>
            <person name="Singh M."/>
            <person name="Singh A."/>
            <person name="Seah K."/>
            <person name="Emmerich C."/>
        </authorList>
    </citation>
    <scope>NUCLEOTIDE SEQUENCE</scope>
    <source>
        <strain evidence="2">DP1</strain>
    </source>
</reference>
<keyword evidence="3" id="KW-1185">Reference proteome</keyword>
<protein>
    <submittedName>
        <fullName evidence="2">Uncharacterized protein</fullName>
    </submittedName>
</protein>
<dbReference type="Proteomes" id="UP001295684">
    <property type="component" value="Unassembled WGS sequence"/>
</dbReference>